<comment type="pathway">
    <text evidence="6">Amine and polyamine biosynthesis; putrescine biosynthesis via L-ornithine pathway; putrescine from L-ornithine: step 1/1.</text>
</comment>
<name>B4IPB0_DROSE</name>
<dbReference type="Gene3D" id="3.20.20.10">
    <property type="entry name" value="Alanine racemase"/>
    <property type="match status" value="1"/>
</dbReference>
<sequence>MVNGDLRIQYYEEELNIRKVIEQADLENLDQALNICDLSSLERKLRLWHKLMPRIEPHYAVKCNDDPVVVKFLADLGTGFDCASKNELKLVSTDVLSKYWAWSIQATKFDIDLE</sequence>
<proteinExistence type="inferred from homology"/>
<keyword evidence="12" id="KW-1185">Reference proteome</keyword>
<dbReference type="HOGENOM" id="CLU_2123647_0_0_1"/>
<dbReference type="SUPFAM" id="SSF51419">
    <property type="entry name" value="PLP-binding barrel"/>
    <property type="match status" value="1"/>
</dbReference>
<dbReference type="PANTHER" id="PTHR11482">
    <property type="entry name" value="ARGININE/DIAMINOPIMELATE/ORNITHINE DECARBOXYLASE"/>
    <property type="match status" value="1"/>
</dbReference>
<dbReference type="InterPro" id="IPR029066">
    <property type="entry name" value="PLP-binding_barrel"/>
</dbReference>
<keyword evidence="4" id="KW-0620">Polyamine biosynthesis</keyword>
<evidence type="ECO:0000256" key="3">
    <source>
        <dbReference type="ARBA" id="ARBA00022898"/>
    </source>
</evidence>
<dbReference type="PANTHER" id="PTHR11482:SF6">
    <property type="entry name" value="ORNITHINE DECARBOXYLASE 1-RELATED"/>
    <property type="match status" value="1"/>
</dbReference>
<evidence type="ECO:0000313" key="11">
    <source>
        <dbReference type="EMBL" id="EDW52773.1"/>
    </source>
</evidence>
<keyword evidence="5" id="KW-0456">Lyase</keyword>
<comment type="catalytic activity">
    <reaction evidence="9">
        <text>L-ornithine + H(+) = putrescine + CO2</text>
        <dbReference type="Rhea" id="RHEA:22964"/>
        <dbReference type="ChEBI" id="CHEBI:15378"/>
        <dbReference type="ChEBI" id="CHEBI:16526"/>
        <dbReference type="ChEBI" id="CHEBI:46911"/>
        <dbReference type="ChEBI" id="CHEBI:326268"/>
        <dbReference type="EC" id="4.1.1.17"/>
    </reaction>
</comment>
<keyword evidence="3" id="KW-0663">Pyridoxal phosphate</keyword>
<dbReference type="GO" id="GO:0004586">
    <property type="term" value="F:ornithine decarboxylase activity"/>
    <property type="evidence" value="ECO:0007669"/>
    <property type="project" value="UniProtKB-EC"/>
</dbReference>
<evidence type="ECO:0000256" key="6">
    <source>
        <dbReference type="ARBA" id="ARBA00034115"/>
    </source>
</evidence>
<evidence type="ECO:0000256" key="1">
    <source>
        <dbReference type="ARBA" id="ARBA00001933"/>
    </source>
</evidence>
<dbReference type="PROSITE" id="PS00878">
    <property type="entry name" value="ODR_DC_2_1"/>
    <property type="match status" value="1"/>
</dbReference>
<evidence type="ECO:0000256" key="8">
    <source>
        <dbReference type="ARBA" id="ARBA00046672"/>
    </source>
</evidence>
<evidence type="ECO:0000256" key="2">
    <source>
        <dbReference type="ARBA" id="ARBA00008872"/>
    </source>
</evidence>
<dbReference type="Pfam" id="PF02784">
    <property type="entry name" value="Orn_Arg_deC_N"/>
    <property type="match status" value="1"/>
</dbReference>
<dbReference type="EMBL" id="CH679433">
    <property type="protein sequence ID" value="EDW52773.1"/>
    <property type="molecule type" value="Genomic_DNA"/>
</dbReference>
<protein>
    <recommendedName>
        <fullName evidence="7">ornithine decarboxylase</fullName>
        <ecNumber evidence="7">4.1.1.17</ecNumber>
    </recommendedName>
</protein>
<evidence type="ECO:0000256" key="5">
    <source>
        <dbReference type="ARBA" id="ARBA00023239"/>
    </source>
</evidence>
<dbReference type="AlphaFoldDB" id="B4IPB0"/>
<dbReference type="PRINTS" id="PR01179">
    <property type="entry name" value="ODADCRBXLASE"/>
</dbReference>
<dbReference type="SMR" id="B4IPB0"/>
<reference evidence="11 12" key="1">
    <citation type="journal article" date="2007" name="Nature">
        <title>Evolution of genes and genomes on the Drosophila phylogeny.</title>
        <authorList>
            <consortium name="Drosophila 12 Genomes Consortium"/>
            <person name="Clark A.G."/>
            <person name="Eisen M.B."/>
            <person name="Smith D.R."/>
            <person name="Bergman C.M."/>
            <person name="Oliver B."/>
            <person name="Markow T.A."/>
            <person name="Kaufman T.C."/>
            <person name="Kellis M."/>
            <person name="Gelbart W."/>
            <person name="Iyer V.N."/>
            <person name="Pollard D.A."/>
            <person name="Sackton T.B."/>
            <person name="Larracuente A.M."/>
            <person name="Singh N.D."/>
            <person name="Abad J.P."/>
            <person name="Abt D.N."/>
            <person name="Adryan B."/>
            <person name="Aguade M."/>
            <person name="Akashi H."/>
            <person name="Anderson W.W."/>
            <person name="Aquadro C.F."/>
            <person name="Ardell D.H."/>
            <person name="Arguello R."/>
            <person name="Artieri C.G."/>
            <person name="Barbash D.A."/>
            <person name="Barker D."/>
            <person name="Barsanti P."/>
            <person name="Batterham P."/>
            <person name="Batzoglou S."/>
            <person name="Begun D."/>
            <person name="Bhutkar A."/>
            <person name="Blanco E."/>
            <person name="Bosak S.A."/>
            <person name="Bradley R.K."/>
            <person name="Brand A.D."/>
            <person name="Brent M.R."/>
            <person name="Brooks A.N."/>
            <person name="Brown R.H."/>
            <person name="Butlin R.K."/>
            <person name="Caggese C."/>
            <person name="Calvi B.R."/>
            <person name="Bernardo de Carvalho A."/>
            <person name="Caspi A."/>
            <person name="Castrezana S."/>
            <person name="Celniker S.E."/>
            <person name="Chang J.L."/>
            <person name="Chapple C."/>
            <person name="Chatterji S."/>
            <person name="Chinwalla A."/>
            <person name="Civetta A."/>
            <person name="Clifton S.W."/>
            <person name="Comeron J.M."/>
            <person name="Costello J.C."/>
            <person name="Coyne J.A."/>
            <person name="Daub J."/>
            <person name="David R.G."/>
            <person name="Delcher A.L."/>
            <person name="Delehaunty K."/>
            <person name="Do C.B."/>
            <person name="Ebling H."/>
            <person name="Edwards K."/>
            <person name="Eickbush T."/>
            <person name="Evans J.D."/>
            <person name="Filipski A."/>
            <person name="Findeiss S."/>
            <person name="Freyhult E."/>
            <person name="Fulton L."/>
            <person name="Fulton R."/>
            <person name="Garcia A.C."/>
            <person name="Gardiner A."/>
            <person name="Garfield D.A."/>
            <person name="Garvin B.E."/>
            <person name="Gibson G."/>
            <person name="Gilbert D."/>
            <person name="Gnerre S."/>
            <person name="Godfrey J."/>
            <person name="Good R."/>
            <person name="Gotea V."/>
            <person name="Gravely B."/>
            <person name="Greenberg A.J."/>
            <person name="Griffiths-Jones S."/>
            <person name="Gross S."/>
            <person name="Guigo R."/>
            <person name="Gustafson E.A."/>
            <person name="Haerty W."/>
            <person name="Hahn M.W."/>
            <person name="Halligan D.L."/>
            <person name="Halpern A.L."/>
            <person name="Halter G.M."/>
            <person name="Han M.V."/>
            <person name="Heger A."/>
            <person name="Hillier L."/>
            <person name="Hinrichs A.S."/>
            <person name="Holmes I."/>
            <person name="Hoskins R.A."/>
            <person name="Hubisz M.J."/>
            <person name="Hultmark D."/>
            <person name="Huntley M.A."/>
            <person name="Jaffe D.B."/>
            <person name="Jagadeeshan S."/>
            <person name="Jeck W.R."/>
            <person name="Johnson J."/>
            <person name="Jones C.D."/>
            <person name="Jordan W.C."/>
            <person name="Karpen G.H."/>
            <person name="Kataoka E."/>
            <person name="Keightley P.D."/>
            <person name="Kheradpour P."/>
            <person name="Kirkness E.F."/>
            <person name="Koerich L.B."/>
            <person name="Kristiansen K."/>
            <person name="Kudrna D."/>
            <person name="Kulathinal R.J."/>
            <person name="Kumar S."/>
            <person name="Kwok R."/>
            <person name="Lander E."/>
            <person name="Langley C.H."/>
            <person name="Lapoint R."/>
            <person name="Lazzaro B.P."/>
            <person name="Lee S.J."/>
            <person name="Levesque L."/>
            <person name="Li R."/>
            <person name="Lin C.F."/>
            <person name="Lin M.F."/>
            <person name="Lindblad-Toh K."/>
            <person name="Llopart A."/>
            <person name="Long M."/>
            <person name="Low L."/>
            <person name="Lozovsky E."/>
            <person name="Lu J."/>
            <person name="Luo M."/>
            <person name="Machado C.A."/>
            <person name="Makalowski W."/>
            <person name="Marzo M."/>
            <person name="Matsuda M."/>
            <person name="Matzkin L."/>
            <person name="McAllister B."/>
            <person name="McBride C.S."/>
            <person name="McKernan B."/>
            <person name="McKernan K."/>
            <person name="Mendez-Lago M."/>
            <person name="Minx P."/>
            <person name="Mollenhauer M.U."/>
            <person name="Montooth K."/>
            <person name="Mount S.M."/>
            <person name="Mu X."/>
            <person name="Myers E."/>
            <person name="Negre B."/>
            <person name="Newfeld S."/>
            <person name="Nielsen R."/>
            <person name="Noor M.A."/>
            <person name="O'Grady P."/>
            <person name="Pachter L."/>
            <person name="Papaceit M."/>
            <person name="Parisi M.J."/>
            <person name="Parisi M."/>
            <person name="Parts L."/>
            <person name="Pedersen J.S."/>
            <person name="Pesole G."/>
            <person name="Phillippy A.M."/>
            <person name="Ponting C.P."/>
            <person name="Pop M."/>
            <person name="Porcelli D."/>
            <person name="Powell J.R."/>
            <person name="Prohaska S."/>
            <person name="Pruitt K."/>
            <person name="Puig M."/>
            <person name="Quesneville H."/>
            <person name="Ram K.R."/>
            <person name="Rand D."/>
            <person name="Rasmussen M.D."/>
            <person name="Reed L.K."/>
            <person name="Reenan R."/>
            <person name="Reily A."/>
            <person name="Remington K.A."/>
            <person name="Rieger T.T."/>
            <person name="Ritchie M.G."/>
            <person name="Robin C."/>
            <person name="Rogers Y.H."/>
            <person name="Rohde C."/>
            <person name="Rozas J."/>
            <person name="Rubenfield M.J."/>
            <person name="Ruiz A."/>
            <person name="Russo S."/>
            <person name="Salzberg S.L."/>
            <person name="Sanchez-Gracia A."/>
            <person name="Saranga D.J."/>
            <person name="Sato H."/>
            <person name="Schaeffer S.W."/>
            <person name="Schatz M.C."/>
            <person name="Schlenke T."/>
            <person name="Schwartz R."/>
            <person name="Segarra C."/>
            <person name="Singh R.S."/>
            <person name="Sirot L."/>
            <person name="Sirota M."/>
            <person name="Sisneros N.B."/>
            <person name="Smith C.D."/>
            <person name="Smith T.F."/>
            <person name="Spieth J."/>
            <person name="Stage D.E."/>
            <person name="Stark A."/>
            <person name="Stephan W."/>
            <person name="Strausberg R.L."/>
            <person name="Strempel S."/>
            <person name="Sturgill D."/>
            <person name="Sutton G."/>
            <person name="Sutton G.G."/>
            <person name="Tao W."/>
            <person name="Teichmann S."/>
            <person name="Tobari Y.N."/>
            <person name="Tomimura Y."/>
            <person name="Tsolas J.M."/>
            <person name="Valente V.L."/>
            <person name="Venter E."/>
            <person name="Venter J.C."/>
            <person name="Vicario S."/>
            <person name="Vieira F.G."/>
            <person name="Vilella A.J."/>
            <person name="Villasante A."/>
            <person name="Walenz B."/>
            <person name="Wang J."/>
            <person name="Wasserman M."/>
            <person name="Watts T."/>
            <person name="Wilson D."/>
            <person name="Wilson R.K."/>
            <person name="Wing R.A."/>
            <person name="Wolfner M.F."/>
            <person name="Wong A."/>
            <person name="Wong G.K."/>
            <person name="Wu C.I."/>
            <person name="Wu G."/>
            <person name="Yamamoto D."/>
            <person name="Yang H.P."/>
            <person name="Yang S.P."/>
            <person name="Yorke J.A."/>
            <person name="Yoshida K."/>
            <person name="Zdobnov E."/>
            <person name="Zhang P."/>
            <person name="Zhang Y."/>
            <person name="Zimin A.V."/>
            <person name="Baldwin J."/>
            <person name="Abdouelleil A."/>
            <person name="Abdulkadir J."/>
            <person name="Abebe A."/>
            <person name="Abera B."/>
            <person name="Abreu J."/>
            <person name="Acer S.C."/>
            <person name="Aftuck L."/>
            <person name="Alexander A."/>
            <person name="An P."/>
            <person name="Anderson E."/>
            <person name="Anderson S."/>
            <person name="Arachi H."/>
            <person name="Azer M."/>
            <person name="Bachantsang P."/>
            <person name="Barry A."/>
            <person name="Bayul T."/>
            <person name="Berlin A."/>
            <person name="Bessette D."/>
            <person name="Bloom T."/>
            <person name="Blye J."/>
            <person name="Boguslavskiy L."/>
            <person name="Bonnet C."/>
            <person name="Boukhgalter B."/>
            <person name="Bourzgui I."/>
            <person name="Brown A."/>
            <person name="Cahill P."/>
            <person name="Channer S."/>
            <person name="Cheshatsang Y."/>
            <person name="Chuda L."/>
            <person name="Citroen M."/>
            <person name="Collymore A."/>
            <person name="Cooke P."/>
            <person name="Costello M."/>
            <person name="D'Aco K."/>
            <person name="Daza R."/>
            <person name="De Haan G."/>
            <person name="DeGray S."/>
            <person name="DeMaso C."/>
            <person name="Dhargay N."/>
            <person name="Dooley K."/>
            <person name="Dooley E."/>
            <person name="Doricent M."/>
            <person name="Dorje P."/>
            <person name="Dorjee K."/>
            <person name="Dupes A."/>
            <person name="Elong R."/>
            <person name="Falk J."/>
            <person name="Farina A."/>
            <person name="Faro S."/>
            <person name="Ferguson D."/>
            <person name="Fisher S."/>
            <person name="Foley C.D."/>
            <person name="Franke A."/>
            <person name="Friedrich D."/>
            <person name="Gadbois L."/>
            <person name="Gearin G."/>
            <person name="Gearin C.R."/>
            <person name="Giannoukos G."/>
            <person name="Goode T."/>
            <person name="Graham J."/>
            <person name="Grandbois E."/>
            <person name="Grewal S."/>
            <person name="Gyaltsen K."/>
            <person name="Hafez N."/>
            <person name="Hagos B."/>
            <person name="Hall J."/>
            <person name="Henson C."/>
            <person name="Hollinger A."/>
            <person name="Honan T."/>
            <person name="Huard M.D."/>
            <person name="Hughes L."/>
            <person name="Hurhula B."/>
            <person name="Husby M.E."/>
            <person name="Kamat A."/>
            <person name="Kanga B."/>
            <person name="Kashin S."/>
            <person name="Khazanovich D."/>
            <person name="Kisner P."/>
            <person name="Lance K."/>
            <person name="Lara M."/>
            <person name="Lee W."/>
            <person name="Lennon N."/>
            <person name="Letendre F."/>
            <person name="LeVine R."/>
            <person name="Lipovsky A."/>
            <person name="Liu X."/>
            <person name="Liu J."/>
            <person name="Liu S."/>
            <person name="Lokyitsang T."/>
            <person name="Lokyitsang Y."/>
            <person name="Lubonja R."/>
            <person name="Lui A."/>
            <person name="MacDonald P."/>
            <person name="Magnisalis V."/>
            <person name="Maru K."/>
            <person name="Matthews C."/>
            <person name="McCusker W."/>
            <person name="McDonough S."/>
            <person name="Mehta T."/>
            <person name="Meldrim J."/>
            <person name="Meneus L."/>
            <person name="Mihai O."/>
            <person name="Mihalev A."/>
            <person name="Mihova T."/>
            <person name="Mittelman R."/>
            <person name="Mlenga V."/>
            <person name="Montmayeur A."/>
            <person name="Mulrain L."/>
            <person name="Navidi A."/>
            <person name="Naylor J."/>
            <person name="Negash T."/>
            <person name="Nguyen T."/>
            <person name="Nguyen N."/>
            <person name="Nicol R."/>
            <person name="Norbu C."/>
            <person name="Norbu N."/>
            <person name="Novod N."/>
            <person name="O'Neill B."/>
            <person name="Osman S."/>
            <person name="Markiewicz E."/>
            <person name="Oyono O.L."/>
            <person name="Patti C."/>
            <person name="Phunkhang P."/>
            <person name="Pierre F."/>
            <person name="Priest M."/>
            <person name="Raghuraman S."/>
            <person name="Rege F."/>
            <person name="Reyes R."/>
            <person name="Rise C."/>
            <person name="Rogov P."/>
            <person name="Ross K."/>
            <person name="Ryan E."/>
            <person name="Settipalli S."/>
            <person name="Shea T."/>
            <person name="Sherpa N."/>
            <person name="Shi L."/>
            <person name="Shih D."/>
            <person name="Sparrow T."/>
            <person name="Spaulding J."/>
            <person name="Stalker J."/>
            <person name="Stange-Thomann N."/>
            <person name="Stavropoulos S."/>
            <person name="Stone C."/>
            <person name="Strader C."/>
            <person name="Tesfaye S."/>
            <person name="Thomson T."/>
            <person name="Thoulutsang Y."/>
            <person name="Thoulutsang D."/>
            <person name="Topham K."/>
            <person name="Topping I."/>
            <person name="Tsamla T."/>
            <person name="Vassiliev H."/>
            <person name="Vo A."/>
            <person name="Wangchuk T."/>
            <person name="Wangdi T."/>
            <person name="Weiand M."/>
            <person name="Wilkinson J."/>
            <person name="Wilson A."/>
            <person name="Yadav S."/>
            <person name="Young G."/>
            <person name="Yu Q."/>
            <person name="Zembek L."/>
            <person name="Zhong D."/>
            <person name="Zimmer A."/>
            <person name="Zwirko Z."/>
            <person name="Jaffe D.B."/>
            <person name="Alvarez P."/>
            <person name="Brockman W."/>
            <person name="Butler J."/>
            <person name="Chin C."/>
            <person name="Gnerre S."/>
            <person name="Grabherr M."/>
            <person name="Kleber M."/>
            <person name="Mauceli E."/>
            <person name="MacCallum I."/>
        </authorList>
    </citation>
    <scope>NUCLEOTIDE SEQUENCE [LARGE SCALE GENOMIC DNA]</scope>
    <source>
        <strain evidence="12">Rob3c / Tucson 14021-0248.25</strain>
    </source>
</reference>
<comment type="cofactor">
    <cofactor evidence="1">
        <name>pyridoxal 5'-phosphate</name>
        <dbReference type="ChEBI" id="CHEBI:597326"/>
    </cofactor>
</comment>
<evidence type="ECO:0000256" key="4">
    <source>
        <dbReference type="ARBA" id="ARBA00023115"/>
    </source>
</evidence>
<dbReference type="PRINTS" id="PR01182">
    <property type="entry name" value="ORNDCRBXLASE"/>
</dbReference>
<gene>
    <name evidence="11" type="primary">Dsec\GM11484</name>
    <name evidence="11" type="ORF">Dsec_GM11484</name>
</gene>
<organism evidence="12">
    <name type="scientific">Drosophila sechellia</name>
    <name type="common">Fruit fly</name>
    <dbReference type="NCBI Taxonomy" id="7238"/>
    <lineage>
        <taxon>Eukaryota</taxon>
        <taxon>Metazoa</taxon>
        <taxon>Ecdysozoa</taxon>
        <taxon>Arthropoda</taxon>
        <taxon>Hexapoda</taxon>
        <taxon>Insecta</taxon>
        <taxon>Pterygota</taxon>
        <taxon>Neoptera</taxon>
        <taxon>Endopterygota</taxon>
        <taxon>Diptera</taxon>
        <taxon>Brachycera</taxon>
        <taxon>Muscomorpha</taxon>
        <taxon>Ephydroidea</taxon>
        <taxon>Drosophilidae</taxon>
        <taxon>Drosophila</taxon>
        <taxon>Sophophora</taxon>
    </lineage>
</organism>
<evidence type="ECO:0000256" key="9">
    <source>
        <dbReference type="ARBA" id="ARBA00049127"/>
    </source>
</evidence>
<evidence type="ECO:0000313" key="12">
    <source>
        <dbReference type="Proteomes" id="UP000001292"/>
    </source>
</evidence>
<dbReference type="InterPro" id="IPR022644">
    <property type="entry name" value="De-COase2_N"/>
</dbReference>
<evidence type="ECO:0000256" key="7">
    <source>
        <dbReference type="ARBA" id="ARBA00034138"/>
    </source>
</evidence>
<comment type="subunit">
    <text evidence="8">Homodimer. Only the dimer is catalytically active, as the active sites are constructed of residues from both monomers.</text>
</comment>
<dbReference type="GO" id="GO:0033387">
    <property type="term" value="P:putrescine biosynthetic process from arginine, via ornithine"/>
    <property type="evidence" value="ECO:0007669"/>
    <property type="project" value="TreeGrafter"/>
</dbReference>
<dbReference type="InterPro" id="IPR022653">
    <property type="entry name" value="De-COase2_pyr-phos_BS"/>
</dbReference>
<dbReference type="GO" id="GO:0005737">
    <property type="term" value="C:cytoplasm"/>
    <property type="evidence" value="ECO:0007669"/>
    <property type="project" value="TreeGrafter"/>
</dbReference>
<accession>B4IPB0</accession>
<comment type="similarity">
    <text evidence="2">Belongs to the Orn/Lys/Arg decarboxylase class-II family.</text>
</comment>
<dbReference type="InterPro" id="IPR002433">
    <property type="entry name" value="Orn_de-COase"/>
</dbReference>
<dbReference type="STRING" id="7238.B4IPB0"/>
<dbReference type="EC" id="4.1.1.17" evidence="7"/>
<dbReference type="InterPro" id="IPR000183">
    <property type="entry name" value="Orn/DAP/Arg_de-COase"/>
</dbReference>
<dbReference type="Proteomes" id="UP000001292">
    <property type="component" value="Unassembled WGS sequence"/>
</dbReference>
<feature type="domain" description="Orn/DAP/Arg decarboxylase 2 N-terminal" evidence="10">
    <location>
        <begin position="39"/>
        <end position="92"/>
    </location>
</feature>
<evidence type="ECO:0000259" key="10">
    <source>
        <dbReference type="Pfam" id="PF02784"/>
    </source>
</evidence>